<feature type="non-terminal residue" evidence="1">
    <location>
        <position position="71"/>
    </location>
</feature>
<dbReference type="Proteomes" id="UP000192293">
    <property type="component" value="Unassembled WGS sequence"/>
</dbReference>
<name>A0ABX3S5V6_MYCBC</name>
<feature type="non-terminal residue" evidence="1">
    <location>
        <position position="1"/>
    </location>
</feature>
<protein>
    <recommendedName>
        <fullName evidence="3">DUF732 domain-containing protein</fullName>
    </recommendedName>
</protein>
<sequence length="71" mass="7133">VVLGVAALVVALTRPTSNQSTASSTTSTTPAYTADQTAAAHQQLCDSYKLAAHAVQVDTNGDNPAFAGIAT</sequence>
<organism evidence="1 2">
    <name type="scientific">Mycobacterium bouchedurhonense</name>
    <dbReference type="NCBI Taxonomy" id="701041"/>
    <lineage>
        <taxon>Bacteria</taxon>
        <taxon>Bacillati</taxon>
        <taxon>Actinomycetota</taxon>
        <taxon>Actinomycetes</taxon>
        <taxon>Mycobacteriales</taxon>
        <taxon>Mycobacteriaceae</taxon>
        <taxon>Mycobacterium</taxon>
        <taxon>Mycobacterium avium complex (MAC)</taxon>
    </lineage>
</organism>
<gene>
    <name evidence="1" type="ORF">BST19_28630</name>
</gene>
<evidence type="ECO:0000313" key="1">
    <source>
        <dbReference type="EMBL" id="ORA31830.1"/>
    </source>
</evidence>
<evidence type="ECO:0008006" key="3">
    <source>
        <dbReference type="Google" id="ProtNLM"/>
    </source>
</evidence>
<proteinExistence type="predicted"/>
<dbReference type="EMBL" id="MVHL01000230">
    <property type="protein sequence ID" value="ORA31830.1"/>
    <property type="molecule type" value="Genomic_DNA"/>
</dbReference>
<keyword evidence="2" id="KW-1185">Reference proteome</keyword>
<comment type="caution">
    <text evidence="1">The sequence shown here is derived from an EMBL/GenBank/DDBJ whole genome shotgun (WGS) entry which is preliminary data.</text>
</comment>
<evidence type="ECO:0000313" key="2">
    <source>
        <dbReference type="Proteomes" id="UP000192293"/>
    </source>
</evidence>
<reference evidence="1 2" key="1">
    <citation type="submission" date="2017-02" db="EMBL/GenBank/DDBJ databases">
        <title>The new phylogeny of genus Mycobacterium.</title>
        <authorList>
            <person name="Tortoli E."/>
            <person name="Trovato A."/>
            <person name="Cirillo D.M."/>
        </authorList>
    </citation>
    <scope>NUCLEOTIDE SEQUENCE [LARGE SCALE GENOMIC DNA]</scope>
    <source>
        <strain evidence="1 2">DSM 45439</strain>
    </source>
</reference>
<accession>A0ABX3S5V6</accession>